<dbReference type="Proteomes" id="UP000886520">
    <property type="component" value="Chromosome 15"/>
</dbReference>
<dbReference type="EMBL" id="JABFUD020000015">
    <property type="protein sequence ID" value="KAI5069505.1"/>
    <property type="molecule type" value="Genomic_DNA"/>
</dbReference>
<proteinExistence type="predicted"/>
<comment type="caution">
    <text evidence="1">The sequence shown here is derived from an EMBL/GenBank/DDBJ whole genome shotgun (WGS) entry which is preliminary data.</text>
</comment>
<reference evidence="1" key="1">
    <citation type="submission" date="2021-01" db="EMBL/GenBank/DDBJ databases">
        <title>Adiantum capillus-veneris genome.</title>
        <authorList>
            <person name="Fang Y."/>
            <person name="Liao Q."/>
        </authorList>
    </citation>
    <scope>NUCLEOTIDE SEQUENCE</scope>
    <source>
        <strain evidence="1">H3</strain>
        <tissue evidence="1">Leaf</tissue>
    </source>
</reference>
<evidence type="ECO:0000313" key="2">
    <source>
        <dbReference type="Proteomes" id="UP000886520"/>
    </source>
</evidence>
<organism evidence="1 2">
    <name type="scientific">Adiantum capillus-veneris</name>
    <name type="common">Maidenhair fern</name>
    <dbReference type="NCBI Taxonomy" id="13818"/>
    <lineage>
        <taxon>Eukaryota</taxon>
        <taxon>Viridiplantae</taxon>
        <taxon>Streptophyta</taxon>
        <taxon>Embryophyta</taxon>
        <taxon>Tracheophyta</taxon>
        <taxon>Polypodiopsida</taxon>
        <taxon>Polypodiidae</taxon>
        <taxon>Polypodiales</taxon>
        <taxon>Pteridineae</taxon>
        <taxon>Pteridaceae</taxon>
        <taxon>Vittarioideae</taxon>
        <taxon>Adiantum</taxon>
    </lineage>
</organism>
<keyword evidence="2" id="KW-1185">Reference proteome</keyword>
<name>A0A9D4ZDJ8_ADICA</name>
<sequence>MFCTIHVEAKVWISADSTLKIIHIRCQEPKCEEELKEGQCPTKPASWVVSKAWRVCDTTSNNQGVIMGRATHVFQLKTIQLDDKEPHIGDNIEAKVANDKASDDGIPIVDEAKAIDEDIPTFQ</sequence>
<evidence type="ECO:0000313" key="1">
    <source>
        <dbReference type="EMBL" id="KAI5069505.1"/>
    </source>
</evidence>
<accession>A0A9D4ZDJ8</accession>
<gene>
    <name evidence="1" type="ORF">GOP47_0015806</name>
</gene>
<dbReference type="AlphaFoldDB" id="A0A9D4ZDJ8"/>
<protein>
    <submittedName>
        <fullName evidence="1">Uncharacterized protein</fullName>
    </submittedName>
</protein>